<reference evidence="2 3" key="1">
    <citation type="submission" date="2022-06" db="EMBL/GenBank/DDBJ databases">
        <title>Genomic Encyclopedia of Archaeal and Bacterial Type Strains, Phase II (KMG-II): from individual species to whole genera.</title>
        <authorList>
            <person name="Goeker M."/>
        </authorList>
    </citation>
    <scope>NUCLEOTIDE SEQUENCE [LARGE SCALE GENOMIC DNA]</scope>
    <source>
        <strain evidence="2 3">DSM 44693</strain>
    </source>
</reference>
<gene>
    <name evidence="2" type="ORF">LX13_001536</name>
</gene>
<protein>
    <submittedName>
        <fullName evidence="2">Uncharacterized protein</fullName>
    </submittedName>
</protein>
<organism evidence="2 3">
    <name type="scientific">Williamsia maris</name>
    <dbReference type="NCBI Taxonomy" id="72806"/>
    <lineage>
        <taxon>Bacteria</taxon>
        <taxon>Bacillati</taxon>
        <taxon>Actinomycetota</taxon>
        <taxon>Actinomycetes</taxon>
        <taxon>Mycobacteriales</taxon>
        <taxon>Nocardiaceae</taxon>
        <taxon>Williamsia</taxon>
    </lineage>
</organism>
<dbReference type="Proteomes" id="UP001206895">
    <property type="component" value="Unassembled WGS sequence"/>
</dbReference>
<comment type="caution">
    <text evidence="2">The sequence shown here is derived from an EMBL/GenBank/DDBJ whole genome shotgun (WGS) entry which is preliminary data.</text>
</comment>
<evidence type="ECO:0000256" key="1">
    <source>
        <dbReference type="SAM" id="MobiDB-lite"/>
    </source>
</evidence>
<keyword evidence="3" id="KW-1185">Reference proteome</keyword>
<dbReference type="EMBL" id="JAMTCJ010000002">
    <property type="protein sequence ID" value="MCP2175717.1"/>
    <property type="molecule type" value="Genomic_DNA"/>
</dbReference>
<sequence length="84" mass="8147">MPVYFVTEGGGGVVQVVDVDESTAYPVVLTPSPAGPGDPTAHVAGAVAEFAARNPSAPESSVPTGGSADAGGAGETFASRLAVF</sequence>
<name>A0ABT1HBS6_9NOCA</name>
<feature type="region of interest" description="Disordered" evidence="1">
    <location>
        <begin position="54"/>
        <end position="73"/>
    </location>
</feature>
<accession>A0ABT1HBS6</accession>
<evidence type="ECO:0000313" key="2">
    <source>
        <dbReference type="EMBL" id="MCP2175717.1"/>
    </source>
</evidence>
<proteinExistence type="predicted"/>
<evidence type="ECO:0000313" key="3">
    <source>
        <dbReference type="Proteomes" id="UP001206895"/>
    </source>
</evidence>